<evidence type="ECO:0000313" key="2">
    <source>
        <dbReference type="EMBL" id="ETE58810.1"/>
    </source>
</evidence>
<name>V8N9N5_OPHHA</name>
<feature type="transmembrane region" description="Helical" evidence="1">
    <location>
        <begin position="6"/>
        <end position="28"/>
    </location>
</feature>
<gene>
    <name evidence="2" type="ORF">L345_15468</name>
</gene>
<dbReference type="AlphaFoldDB" id="V8N9N5"/>
<feature type="non-terminal residue" evidence="2">
    <location>
        <position position="1"/>
    </location>
</feature>
<protein>
    <submittedName>
        <fullName evidence="2">Uncharacterized protein</fullName>
    </submittedName>
</protein>
<proteinExistence type="predicted"/>
<evidence type="ECO:0000313" key="3">
    <source>
        <dbReference type="Proteomes" id="UP000018936"/>
    </source>
</evidence>
<sequence length="98" mass="11624">MKTLYLTDASIIILSMGSELIYILIYYLEDIEIMFKEHLGKIWIMPVQWYFIQTSPVPGFKDFLENMNLNEALCHFFCTFWEAAFHVCEICGIEKKLE</sequence>
<dbReference type="EMBL" id="AZIM01006248">
    <property type="protein sequence ID" value="ETE58810.1"/>
    <property type="molecule type" value="Genomic_DNA"/>
</dbReference>
<dbReference type="Proteomes" id="UP000018936">
    <property type="component" value="Unassembled WGS sequence"/>
</dbReference>
<keyword evidence="1" id="KW-0472">Membrane</keyword>
<keyword evidence="1" id="KW-0812">Transmembrane</keyword>
<evidence type="ECO:0000256" key="1">
    <source>
        <dbReference type="SAM" id="Phobius"/>
    </source>
</evidence>
<keyword evidence="3" id="KW-1185">Reference proteome</keyword>
<organism evidence="2 3">
    <name type="scientific">Ophiophagus hannah</name>
    <name type="common">King cobra</name>
    <name type="synonym">Naja hannah</name>
    <dbReference type="NCBI Taxonomy" id="8665"/>
    <lineage>
        <taxon>Eukaryota</taxon>
        <taxon>Metazoa</taxon>
        <taxon>Chordata</taxon>
        <taxon>Craniata</taxon>
        <taxon>Vertebrata</taxon>
        <taxon>Euteleostomi</taxon>
        <taxon>Lepidosauria</taxon>
        <taxon>Squamata</taxon>
        <taxon>Bifurcata</taxon>
        <taxon>Unidentata</taxon>
        <taxon>Episquamata</taxon>
        <taxon>Toxicofera</taxon>
        <taxon>Serpentes</taxon>
        <taxon>Colubroidea</taxon>
        <taxon>Elapidae</taxon>
        <taxon>Elapinae</taxon>
        <taxon>Ophiophagus</taxon>
    </lineage>
</organism>
<accession>V8N9N5</accession>
<comment type="caution">
    <text evidence="2">The sequence shown here is derived from an EMBL/GenBank/DDBJ whole genome shotgun (WGS) entry which is preliminary data.</text>
</comment>
<reference evidence="2 3" key="1">
    <citation type="journal article" date="2013" name="Proc. Natl. Acad. Sci. U.S.A.">
        <title>The king cobra genome reveals dynamic gene evolution and adaptation in the snake venom system.</title>
        <authorList>
            <person name="Vonk F.J."/>
            <person name="Casewell N.R."/>
            <person name="Henkel C.V."/>
            <person name="Heimberg A.M."/>
            <person name="Jansen H.J."/>
            <person name="McCleary R.J."/>
            <person name="Kerkkamp H.M."/>
            <person name="Vos R.A."/>
            <person name="Guerreiro I."/>
            <person name="Calvete J.J."/>
            <person name="Wuster W."/>
            <person name="Woods A.E."/>
            <person name="Logan J.M."/>
            <person name="Harrison R.A."/>
            <person name="Castoe T.A."/>
            <person name="de Koning A.P."/>
            <person name="Pollock D.D."/>
            <person name="Yandell M."/>
            <person name="Calderon D."/>
            <person name="Renjifo C."/>
            <person name="Currier R.B."/>
            <person name="Salgado D."/>
            <person name="Pla D."/>
            <person name="Sanz L."/>
            <person name="Hyder A.S."/>
            <person name="Ribeiro J.M."/>
            <person name="Arntzen J.W."/>
            <person name="van den Thillart G.E."/>
            <person name="Boetzer M."/>
            <person name="Pirovano W."/>
            <person name="Dirks R.P."/>
            <person name="Spaink H.P."/>
            <person name="Duboule D."/>
            <person name="McGlinn E."/>
            <person name="Kini R.M."/>
            <person name="Richardson M.K."/>
        </authorList>
    </citation>
    <scope>NUCLEOTIDE SEQUENCE</scope>
    <source>
        <tissue evidence="2">Blood</tissue>
    </source>
</reference>
<keyword evidence="1" id="KW-1133">Transmembrane helix</keyword>